<dbReference type="GO" id="GO:0016052">
    <property type="term" value="P:carbohydrate catabolic process"/>
    <property type="evidence" value="ECO:0007669"/>
    <property type="project" value="TreeGrafter"/>
</dbReference>
<evidence type="ECO:0000313" key="5">
    <source>
        <dbReference type="Proteomes" id="UP000823865"/>
    </source>
</evidence>
<organism evidence="4 5">
    <name type="scientific">Candidatus Paraprevotella stercoravium</name>
    <dbReference type="NCBI Taxonomy" id="2838725"/>
    <lineage>
        <taxon>Bacteria</taxon>
        <taxon>Pseudomonadati</taxon>
        <taxon>Bacteroidota</taxon>
        <taxon>Bacteroidia</taxon>
        <taxon>Bacteroidales</taxon>
        <taxon>Prevotellaceae</taxon>
        <taxon>Paraprevotella</taxon>
    </lineage>
</organism>
<dbReference type="SMART" id="SM00641">
    <property type="entry name" value="Glyco_25"/>
    <property type="match status" value="1"/>
</dbReference>
<reference evidence="4" key="1">
    <citation type="journal article" date="2021" name="PeerJ">
        <title>Extensive microbial diversity within the chicken gut microbiome revealed by metagenomics and culture.</title>
        <authorList>
            <person name="Gilroy R."/>
            <person name="Ravi A."/>
            <person name="Getino M."/>
            <person name="Pursley I."/>
            <person name="Horton D.L."/>
            <person name="Alikhan N.F."/>
            <person name="Baker D."/>
            <person name="Gharbi K."/>
            <person name="Hall N."/>
            <person name="Watson M."/>
            <person name="Adriaenssens E.M."/>
            <person name="Foster-Nyarko E."/>
            <person name="Jarju S."/>
            <person name="Secka A."/>
            <person name="Antonio M."/>
            <person name="Oren A."/>
            <person name="Chaudhuri R.R."/>
            <person name="La Ragione R."/>
            <person name="Hildebrand F."/>
            <person name="Pallen M.J."/>
        </authorList>
    </citation>
    <scope>NUCLEOTIDE SEQUENCE</scope>
    <source>
        <strain evidence="4">G3-2149</strain>
    </source>
</reference>
<dbReference type="PROSITE" id="PS51904">
    <property type="entry name" value="GLYCOSYL_HYDROL_F25_2"/>
    <property type="match status" value="1"/>
</dbReference>
<evidence type="ECO:0000256" key="1">
    <source>
        <dbReference type="ARBA" id="ARBA00010646"/>
    </source>
</evidence>
<dbReference type="Proteomes" id="UP000823865">
    <property type="component" value="Unassembled WGS sequence"/>
</dbReference>
<protein>
    <submittedName>
        <fullName evidence="4">Glycosyl hydrolase family 25</fullName>
    </submittedName>
</protein>
<dbReference type="Gene3D" id="3.20.20.80">
    <property type="entry name" value="Glycosidases"/>
    <property type="match status" value="1"/>
</dbReference>
<dbReference type="InterPro" id="IPR002053">
    <property type="entry name" value="Glyco_hydro_25"/>
</dbReference>
<accession>A0A9E2P1W8</accession>
<gene>
    <name evidence="4" type="ORF">H9789_10435</name>
</gene>
<keyword evidence="2 4" id="KW-0378">Hydrolase</keyword>
<dbReference type="AlphaFoldDB" id="A0A9E2P1W8"/>
<evidence type="ECO:0000313" key="4">
    <source>
        <dbReference type="EMBL" id="MBU3854208.1"/>
    </source>
</evidence>
<evidence type="ECO:0000256" key="3">
    <source>
        <dbReference type="ARBA" id="ARBA00023295"/>
    </source>
</evidence>
<dbReference type="Pfam" id="PF01183">
    <property type="entry name" value="Glyco_hydro_25"/>
    <property type="match status" value="1"/>
</dbReference>
<dbReference type="GO" id="GO:0009253">
    <property type="term" value="P:peptidoglycan catabolic process"/>
    <property type="evidence" value="ECO:0007669"/>
    <property type="project" value="InterPro"/>
</dbReference>
<proteinExistence type="inferred from homology"/>
<dbReference type="SUPFAM" id="SSF51445">
    <property type="entry name" value="(Trans)glycosidases"/>
    <property type="match status" value="1"/>
</dbReference>
<keyword evidence="3" id="KW-0326">Glycosidase</keyword>
<dbReference type="PANTHER" id="PTHR34135">
    <property type="entry name" value="LYSOZYME"/>
    <property type="match status" value="1"/>
</dbReference>
<reference evidence="4" key="2">
    <citation type="submission" date="2021-04" db="EMBL/GenBank/DDBJ databases">
        <authorList>
            <person name="Gilroy R."/>
        </authorList>
    </citation>
    <scope>NUCLEOTIDE SEQUENCE</scope>
    <source>
        <strain evidence="4">G3-2149</strain>
    </source>
</reference>
<dbReference type="GO" id="GO:0003796">
    <property type="term" value="F:lysozyme activity"/>
    <property type="evidence" value="ECO:0007669"/>
    <property type="project" value="InterPro"/>
</dbReference>
<dbReference type="InterPro" id="IPR018077">
    <property type="entry name" value="Glyco_hydro_fam25_subgr"/>
</dbReference>
<dbReference type="GO" id="GO:0016998">
    <property type="term" value="P:cell wall macromolecule catabolic process"/>
    <property type="evidence" value="ECO:0007669"/>
    <property type="project" value="InterPro"/>
</dbReference>
<comment type="caution">
    <text evidence="4">The sequence shown here is derived from an EMBL/GenBank/DDBJ whole genome shotgun (WGS) entry which is preliminary data.</text>
</comment>
<comment type="similarity">
    <text evidence="1">Belongs to the glycosyl hydrolase 25 family.</text>
</comment>
<name>A0A9E2P1W8_9BACT</name>
<dbReference type="EMBL" id="JAHLFU010000214">
    <property type="protein sequence ID" value="MBU3854208.1"/>
    <property type="molecule type" value="Genomic_DNA"/>
</dbReference>
<evidence type="ECO:0000256" key="2">
    <source>
        <dbReference type="ARBA" id="ARBA00022801"/>
    </source>
</evidence>
<dbReference type="InterPro" id="IPR017853">
    <property type="entry name" value="GH"/>
</dbReference>
<sequence length="269" mass="31286">MKKYFFCLLCSAILIPTQPVFGYHKKDKDKRHEETYTAHLPVPDQLAPKTKGEDLVAPVEEVRRHDLKWGNHKYGIDVSRYQNQIDWDAVAKDPNAKYAYLKATEGAGLVDKTYAYNLSEARRVGIKVGCYHFFSPTAAIEDQFKNLTSTVDLSTQDLIPIIDVENRGRGSLDEFCNRLRKFLINVEDYYKVKPIIYTSSHFYNKYLRGKFTEYKYMIARYHDEEPVLADDIQFVMWQFTSEGRISGIKGPVDRSKFMDGYSMIDILIR</sequence>
<dbReference type="PANTHER" id="PTHR34135:SF2">
    <property type="entry name" value="LYSOZYME"/>
    <property type="match status" value="1"/>
</dbReference>